<dbReference type="Pfam" id="PF07591">
    <property type="entry name" value="PT-HINT"/>
    <property type="match status" value="1"/>
</dbReference>
<dbReference type="SMART" id="SM00306">
    <property type="entry name" value="HintN"/>
    <property type="match status" value="1"/>
</dbReference>
<reference evidence="8 11" key="2">
    <citation type="submission" date="2019-07" db="EMBL/GenBank/DDBJ databases">
        <title>Whole genome shotgun sequence of Myxococcus fulvus NBRC 100333.</title>
        <authorList>
            <person name="Hosoyama A."/>
            <person name="Uohara A."/>
            <person name="Ohji S."/>
            <person name="Ichikawa N."/>
        </authorList>
    </citation>
    <scope>NUCLEOTIDE SEQUENCE [LARGE SCALE GENOMIC DNA]</scope>
    <source>
        <strain evidence="8 11">NBRC 100333</strain>
    </source>
</reference>
<evidence type="ECO:0000256" key="1">
    <source>
        <dbReference type="ARBA" id="ARBA00004613"/>
    </source>
</evidence>
<keyword evidence="2" id="KW-0964">Secreted</keyword>
<dbReference type="CDD" id="cd00081">
    <property type="entry name" value="Hint"/>
    <property type="match status" value="1"/>
</dbReference>
<dbReference type="SUPFAM" id="SSF51294">
    <property type="entry name" value="Hedgehog/intein (Hint) domain"/>
    <property type="match status" value="1"/>
</dbReference>
<dbReference type="InterPro" id="IPR031325">
    <property type="entry name" value="RHS_repeat"/>
</dbReference>
<dbReference type="Gene3D" id="2.130.10.130">
    <property type="entry name" value="Integrin alpha, N-terminal"/>
    <property type="match status" value="2"/>
</dbReference>
<evidence type="ECO:0000256" key="6">
    <source>
        <dbReference type="SAM" id="MobiDB-lite"/>
    </source>
</evidence>
<dbReference type="PANTHER" id="PTHR32305:SF15">
    <property type="entry name" value="PROTEIN RHSA-RELATED"/>
    <property type="match status" value="1"/>
</dbReference>
<dbReference type="Gene3D" id="2.180.10.10">
    <property type="entry name" value="RHS repeat-associated core"/>
    <property type="match status" value="2"/>
</dbReference>
<dbReference type="GO" id="GO:0005737">
    <property type="term" value="C:cytoplasm"/>
    <property type="evidence" value="ECO:0007669"/>
    <property type="project" value="InterPro"/>
</dbReference>
<feature type="region of interest" description="Disordered" evidence="6">
    <location>
        <begin position="1108"/>
        <end position="1127"/>
    </location>
</feature>
<dbReference type="InterPro" id="IPR028994">
    <property type="entry name" value="Integrin_alpha_N"/>
</dbReference>
<dbReference type="NCBIfam" id="TIGR03696">
    <property type="entry name" value="Rhs_assc_core"/>
    <property type="match status" value="1"/>
</dbReference>
<dbReference type="GO" id="GO:0005576">
    <property type="term" value="C:extracellular region"/>
    <property type="evidence" value="ECO:0007669"/>
    <property type="project" value="UniProtKB-SubCell"/>
</dbReference>
<sequence length="2423" mass="261963">MKRLMKPATHHDSHASGKGVQMRRLLSLLAIGLYSVNLLSSCGPLTDPDGHEGPGSSSANRLSGTERLLAPTGTVVDTNAQADVTPGATEGSYSLTADGAATYSVPLWVPPGRAGMQPELALSYNSRSGMGIAGVGFTLGGTPSRITRCRKSVAQDGVVGQVRFDTSDAFCLDGARLVHTNPSVAAYGANGSEYRTEVDSFARVTLFASTPSGPPDSFEVRQKNGRILTYAAKLDGGRVIPQRSPPTSVNTDTLETVRFAWALSEVKDRQGNYMRLLYDRVGSAEMGYQHLLRRIEYTGSHTDASVAVPQRSVVFSYEAGDVDESYVAGFKLRSSLRLSRIQMYAPDVPVSQTQPGASALWRSYALKYFEGSERSISGRSLLKSVEECDGRNVCKAPTTFSWGMGSESYTTIHTGISDVIANDNMLGGVNPYAARDVWTLQLADVNGDGKDDLLYRMPIFGPSGTFSRAEWRLRLSTGSGFGAAMNVSLPVVRVGDSLDDLAPVDMDMDGKTDILAINRTHCDTNLSGHNQLYRFNGTNFTPTINDGSEAYAVCHTTLADRLPTGLQTADLNADGLPDLIRSWRHVNATEVTPTEWAWRLNPLGSTGALNFPAYTSLGIRSGLEHAGLVVDVDGDGASELLLRKPQSNTPDDFASYYTAVGVNSDGSVREVETTLSALAWDYDRAPPHHYLNLWMVDVTGDGLPDALTLHRERNPRDNQSRQLKLAVNTGNGFLRPTIIALPLSSMPGPSLWAEGGRTIDNGLRVLDFDMDGRQDLLLTEYYPTGDASQPPREYLTVLQSTGTGFTSRFLSSQSASRIPVGRASGDGFTKPPGGTGPLEGAGWGQKQTRVGDINGDGLQDIVQVAFSSSSLVVHLRQGGKPDLLQEVRDGHGKFVRFEHAPLRALQDAGRYTPGTCTYPQYCGTRGMWVVGSYETDSGQGDVPELPFRKYDVSYAEGRTDLRGRGWLGFGRRVVTDTATNATTTTVYDNVTRTGTLYLHAGSPKSETVSTPLELGTHSRVTTFLREARTAPEGVTRFLCPVKTTVTETDSVHGAIAYSVLDQQCDAYGNVTSQDTFVRFSASDTVGTRLQRTLQVENHPSTWVLGLPRRVTDTSTSPPTDLHPSGQQATRATTYQYCASEPCPESNLVWRAVTEPEGSVDTRLVVTYARDLTGQVTSAEASHGGTAPSRQESVSYDNFEKLFPIMAINAEGLRSDTAHHPALGVVALTEDANGVRTRRAYDGFGRLRIETAPYREGGVSAGPSVSVGYALAGSGTLVTVQRAGSPTVVERLDRWERPISISTQAADGRWTYATTEYDFFGRPSRATQPRFEAEPAKATTFTYDNLGRPLKATGPDGSFQEWTYQGRAMRHFDELSNWAAVVYSPLGQPLVVEEQESRDTATMVSTFYSYGPFGLLESVRDDSGGVTSMEYDVLGRRTKLMEPKLGPLVTAYNAFGDVRQETDAGGRQTTFGYDRLGREVLVSNADGQTRFVWDTAPYGIGGLAQAVNERSATTTADDVVSAYTYDPLSRPIQESLTLGGATYLLDQSYDGFGRPDTLWYPAGPGGTRLTAKQEYTATGYPLAVKDASTGAEYWRAKERDAVGRLLTEARGANVLTTWNRYDHRGRLRFIESRVGATTAGSPLQSLSYGYNTNNSLRSRHDTLKQVSESFQYDGLDRLKRWTVQARCDNTVTDYDYDLLGNLTSRKVVRNGTQTERLYFQYGALTAPRHALTGVSTTANFSTLSESFTYDAAGNQTNAAEAGTGRFRNISYTSFNLPATLQTQQGTLSFTYDAFQRRTLKQHGNGDSTLYLGGVYEKRRESGADSHVFMVLAEGRAVAQVTLASSSGATPVTSYLLNDYLGSVETVTDAAGTVLEQRKYQPFGARGRVDDPTLAPATTSSVVRLGFTSHEWDEEAGLVNMRGRLYDPRVGRFLTPDPVVQAPFSSQGLNRYSYVFNNPLRYIDPSGFSGEEAISSVMWTGPTTDGEATSICGSPNPSDCISPTAGSVNGAATEVGNSSDGGDSSPAAIAGGADMNGGTAPGVVQSSCQFCVGDGRGLFAFSDKQMDDLQGWARETKWAYAPGVGLATSTLNVMLSLMRGKTDDLYSDVAQVGLSFVAGKVIGGVIKGVAPVVVAATRPLLVKAEAGIAARLALGGCFIAGTPVLTAKGLVPIEEVAVGDWVWAWDEETKVPGWHRVSKTFIKPAMVVLEVMLESPDGTRESFGVTAEHPFGVVGRGWTEAQSLRWGDEVESALGERMRVVSVATSAERKPVFNFEVEDAHTYFVGESTAWVHNISSIARRLFPNTMPERLAEEMADAESVKAPIMEVSARGFKALVDSGEKIKYVVLESGKLIVAPHTYMGVEIKHAVLSGGRAVLTAGEAEIARTGRRYFGLSINVQSGHFMPTEESVVYARAAFAQFGITFR</sequence>
<dbReference type="NCBIfam" id="TIGR01643">
    <property type="entry name" value="YD_repeat_2x"/>
    <property type="match status" value="1"/>
</dbReference>
<dbReference type="InterPro" id="IPR013517">
    <property type="entry name" value="FG-GAP"/>
</dbReference>
<protein>
    <submittedName>
        <fullName evidence="9">RHS repeat-associated core domain-containing protein</fullName>
    </submittedName>
</protein>
<keyword evidence="5" id="KW-0843">Virulence</keyword>
<dbReference type="InterPro" id="IPR050708">
    <property type="entry name" value="T6SS_VgrG/RHS"/>
</dbReference>
<dbReference type="InterPro" id="IPR056823">
    <property type="entry name" value="TEN-like_YD-shell"/>
</dbReference>
<evidence type="ECO:0000259" key="7">
    <source>
        <dbReference type="SMART" id="SM00306"/>
    </source>
</evidence>
<name>A0A511TCE2_MYXFU</name>
<keyword evidence="4" id="KW-0677">Repeat</keyword>
<dbReference type="EMBL" id="FOIB01000012">
    <property type="protein sequence ID" value="SEU37555.1"/>
    <property type="molecule type" value="Genomic_DNA"/>
</dbReference>
<dbReference type="STRING" id="1334629.MFUL124B02_40880"/>
<evidence type="ECO:0000256" key="5">
    <source>
        <dbReference type="ARBA" id="ARBA00023026"/>
    </source>
</evidence>
<dbReference type="SUPFAM" id="SSF69318">
    <property type="entry name" value="Integrin alpha N-terminal domain"/>
    <property type="match status" value="1"/>
</dbReference>
<dbReference type="Pfam" id="PF25023">
    <property type="entry name" value="TEN_YD-shell"/>
    <property type="match status" value="1"/>
</dbReference>
<feature type="domain" description="Hint" evidence="7">
    <location>
        <begin position="2153"/>
        <end position="2252"/>
    </location>
</feature>
<dbReference type="Gene3D" id="2.170.16.10">
    <property type="entry name" value="Hedgehog/Intein (Hint) domain"/>
    <property type="match status" value="1"/>
</dbReference>
<dbReference type="InterPro" id="IPR022385">
    <property type="entry name" value="Rhs_assc_core"/>
</dbReference>
<dbReference type="InterPro" id="IPR036844">
    <property type="entry name" value="Hint_dom_sf"/>
</dbReference>
<organism evidence="8 11">
    <name type="scientific">Myxococcus fulvus</name>
    <dbReference type="NCBI Taxonomy" id="33"/>
    <lineage>
        <taxon>Bacteria</taxon>
        <taxon>Pseudomonadati</taxon>
        <taxon>Myxococcota</taxon>
        <taxon>Myxococcia</taxon>
        <taxon>Myxococcales</taxon>
        <taxon>Cystobacterineae</taxon>
        <taxon>Myxococcaceae</taxon>
        <taxon>Myxococcus</taxon>
    </lineage>
</organism>
<dbReference type="Pfam" id="PF05593">
    <property type="entry name" value="RHS_repeat"/>
    <property type="match status" value="1"/>
</dbReference>
<evidence type="ECO:0000313" key="8">
    <source>
        <dbReference type="EMBL" id="GEN10808.1"/>
    </source>
</evidence>
<dbReference type="Pfam" id="PF03534">
    <property type="entry name" value="SpvB"/>
    <property type="match status" value="1"/>
</dbReference>
<comment type="subcellular location">
    <subcellularLocation>
        <location evidence="1">Secreted</location>
    </subcellularLocation>
</comment>
<dbReference type="EMBL" id="BJXR01000040">
    <property type="protein sequence ID" value="GEN10808.1"/>
    <property type="molecule type" value="Genomic_DNA"/>
</dbReference>
<feature type="compositionally biased region" description="Gly residues" evidence="6">
    <location>
        <begin position="833"/>
        <end position="843"/>
    </location>
</feature>
<dbReference type="InterPro" id="IPR003587">
    <property type="entry name" value="Hint_dom_N"/>
</dbReference>
<gene>
    <name evidence="8" type="ORF">MFU01_58450</name>
    <name evidence="9" type="ORF">SAMN05443572_112143</name>
</gene>
<dbReference type="Proteomes" id="UP000183760">
    <property type="component" value="Unassembled WGS sequence"/>
</dbReference>
<dbReference type="Pfam" id="PF13517">
    <property type="entry name" value="FG-GAP_3"/>
    <property type="match status" value="1"/>
</dbReference>
<dbReference type="PANTHER" id="PTHR32305">
    <property type="match status" value="1"/>
</dbReference>
<keyword evidence="3" id="KW-0732">Signal</keyword>
<accession>A0A511TCE2</accession>
<feature type="region of interest" description="Disordered" evidence="6">
    <location>
        <begin position="816"/>
        <end position="848"/>
    </location>
</feature>
<evidence type="ECO:0000313" key="10">
    <source>
        <dbReference type="Proteomes" id="UP000183760"/>
    </source>
</evidence>
<dbReference type="InterPro" id="IPR006530">
    <property type="entry name" value="YD"/>
</dbReference>
<dbReference type="InterPro" id="IPR003284">
    <property type="entry name" value="Sal_SpvB"/>
</dbReference>
<comment type="caution">
    <text evidence="8">The sequence shown here is derived from an EMBL/GenBank/DDBJ whole genome shotgun (WGS) entry which is preliminary data.</text>
</comment>
<evidence type="ECO:0000256" key="4">
    <source>
        <dbReference type="ARBA" id="ARBA00022737"/>
    </source>
</evidence>
<reference evidence="9 10" key="1">
    <citation type="submission" date="2016-10" db="EMBL/GenBank/DDBJ databases">
        <authorList>
            <person name="Varghese N."/>
            <person name="Submissions S."/>
        </authorList>
    </citation>
    <scope>NUCLEOTIDE SEQUENCE [LARGE SCALE GENOMIC DNA]</scope>
    <source>
        <strain evidence="9 10">DSM 16525</strain>
    </source>
</reference>
<evidence type="ECO:0000256" key="3">
    <source>
        <dbReference type="ARBA" id="ARBA00022729"/>
    </source>
</evidence>
<evidence type="ECO:0000313" key="11">
    <source>
        <dbReference type="Proteomes" id="UP000321514"/>
    </source>
</evidence>
<proteinExistence type="predicted"/>
<evidence type="ECO:0000256" key="2">
    <source>
        <dbReference type="ARBA" id="ARBA00022525"/>
    </source>
</evidence>
<dbReference type="Proteomes" id="UP000321514">
    <property type="component" value="Unassembled WGS sequence"/>
</dbReference>
<evidence type="ECO:0000313" key="9">
    <source>
        <dbReference type="EMBL" id="SEU37555.1"/>
    </source>
</evidence>
<keyword evidence="10" id="KW-1185">Reference proteome</keyword>
<feature type="compositionally biased region" description="Polar residues" evidence="6">
    <location>
        <begin position="1112"/>
        <end position="1127"/>
    </location>
</feature>